<dbReference type="InterPro" id="IPR017767">
    <property type="entry name" value="PC-PLC"/>
</dbReference>
<evidence type="ECO:0000256" key="4">
    <source>
        <dbReference type="SAM" id="MobiDB-lite"/>
    </source>
</evidence>
<dbReference type="RefSeq" id="WP_188691105.1">
    <property type="nucleotide sequence ID" value="NZ_BMLY01000002.1"/>
</dbReference>
<dbReference type="InterPro" id="IPR007312">
    <property type="entry name" value="Phosphoesterase"/>
</dbReference>
<proteinExistence type="inferred from homology"/>
<dbReference type="Pfam" id="PF05506">
    <property type="entry name" value="PLipase_C_C"/>
    <property type="match status" value="2"/>
</dbReference>
<comment type="caution">
    <text evidence="6">The sequence shown here is derived from an EMBL/GenBank/DDBJ whole genome shotgun (WGS) entry which is preliminary data.</text>
</comment>
<feature type="region of interest" description="Disordered" evidence="4">
    <location>
        <begin position="733"/>
        <end position="754"/>
    </location>
</feature>
<evidence type="ECO:0000256" key="2">
    <source>
        <dbReference type="ARBA" id="ARBA00012018"/>
    </source>
</evidence>
<name>A0ABQ2PJU3_9NEIS</name>
<keyword evidence="3" id="KW-0378">Hydrolase</keyword>
<accession>A0ABQ2PJU3</accession>
<dbReference type="SMART" id="SM00495">
    <property type="entry name" value="ChtBD3"/>
    <property type="match status" value="1"/>
</dbReference>
<dbReference type="PANTHER" id="PTHR31956:SF1">
    <property type="entry name" value="NON-SPECIFIC PHOSPHOLIPASE C1"/>
    <property type="match status" value="1"/>
</dbReference>
<dbReference type="EMBL" id="BMLY01000002">
    <property type="protein sequence ID" value="GGP25630.1"/>
    <property type="molecule type" value="Genomic_DNA"/>
</dbReference>
<protein>
    <recommendedName>
        <fullName evidence="2">phospholipase C</fullName>
        <ecNumber evidence="2">3.1.4.3</ecNumber>
    </recommendedName>
</protein>
<dbReference type="InterPro" id="IPR036573">
    <property type="entry name" value="CBM_sf_5/12"/>
</dbReference>
<dbReference type="NCBIfam" id="TIGR03396">
    <property type="entry name" value="PC_PLC"/>
    <property type="match status" value="1"/>
</dbReference>
<dbReference type="InterPro" id="IPR017850">
    <property type="entry name" value="Alkaline_phosphatase_core_sf"/>
</dbReference>
<dbReference type="Proteomes" id="UP000621859">
    <property type="component" value="Unassembled WGS sequence"/>
</dbReference>
<gene>
    <name evidence="6" type="primary">plcN2</name>
    <name evidence="6" type="ORF">GCM10010971_14490</name>
</gene>
<dbReference type="SUPFAM" id="SSF51055">
    <property type="entry name" value="Carbohydrate binding domain"/>
    <property type="match status" value="1"/>
</dbReference>
<feature type="compositionally biased region" description="Polar residues" evidence="4">
    <location>
        <begin position="733"/>
        <end position="743"/>
    </location>
</feature>
<dbReference type="Gene3D" id="3.40.720.10">
    <property type="entry name" value="Alkaline Phosphatase, subunit A"/>
    <property type="match status" value="2"/>
</dbReference>
<dbReference type="Pfam" id="PF04185">
    <property type="entry name" value="Phosphoesterase"/>
    <property type="match status" value="1"/>
</dbReference>
<keyword evidence="7" id="KW-1185">Reference proteome</keyword>
<dbReference type="PANTHER" id="PTHR31956">
    <property type="entry name" value="NON-SPECIFIC PHOSPHOLIPASE C4-RELATED"/>
    <property type="match status" value="1"/>
</dbReference>
<evidence type="ECO:0000256" key="1">
    <source>
        <dbReference type="ARBA" id="ARBA00009717"/>
    </source>
</evidence>
<feature type="region of interest" description="Disordered" evidence="4">
    <location>
        <begin position="666"/>
        <end position="692"/>
    </location>
</feature>
<sequence>MDQQFDGFNRRRFMKGAAAALAGTVLPGGLQRVLAAPAATGTLGSIAHVVIFSQENRSFDHYFGSLNGVSGFGDNHPLLQNAANGVANVFYQKNGSVIQCPFHHNLKTTAAECAADVAHDWSTGHTGWDNGKLDKWYAAKGGLSMGYFNRQDIPWHYALADNFTVCDHYFHSVMGPTNPNRLYLMSGTIDPQGKNGGPVTDNSEKGYTWTTYAERLQAAGISWRVYQEQDNFDDNALAWFNNFKNAGTSSPLYTNGMQRRTPAQFAADVANDQLPAVSWVIAPASLSEHPDYGPNPGANYVNQYLTALVSNPAVWQKTVFFLVYDENGGFFDHAIAPVAPTGTTDEFVSGVPIGLGGRIPALVISPWSKGGYVASEVFDHTSTLRFLEAWTGVQEPNISAWRRKICGDLTSTFNFTASDYAFPTLPDTAAQAANAANECKNLPAATPIATTTPPTQETGPRLARVQPYQLNAWGGADRSAGRYWIYMTNQGPQDVMMSAYVNAYRTDGPWRYQVTGTGVQSSDYFSVNTYGGGKYDLSVYGPNRFYRRFAGNISATAWQNQPEPEVTITISTAGTPIALTFSNTANISATFTVTRRNAPAGGAGGQVWTVTVPAGQSTGQSFPTHADWYDYLVTLSGDTLFAREFAGHIEGAVGTTEQPFTAIVATPTPAPSPTPAPTPAPSPVATPAPAATPATAPAAASACGTPWNSSTVYANAGQTVSYQGHNYQNKWWTQGDNPGQSGQYGPWQDLGACS</sequence>
<dbReference type="EC" id="3.1.4.3" evidence="2"/>
<reference evidence="7" key="1">
    <citation type="journal article" date="2019" name="Int. J. Syst. Evol. Microbiol.">
        <title>The Global Catalogue of Microorganisms (GCM) 10K type strain sequencing project: providing services to taxonomists for standard genome sequencing and annotation.</title>
        <authorList>
            <consortium name="The Broad Institute Genomics Platform"/>
            <consortium name="The Broad Institute Genome Sequencing Center for Infectious Disease"/>
            <person name="Wu L."/>
            <person name="Ma J."/>
        </authorList>
    </citation>
    <scope>NUCLEOTIDE SEQUENCE [LARGE SCALE GENOMIC DNA]</scope>
    <source>
        <strain evidence="7">CGMCC 1.8860</strain>
    </source>
</reference>
<evidence type="ECO:0000259" key="5">
    <source>
        <dbReference type="SMART" id="SM00495"/>
    </source>
</evidence>
<evidence type="ECO:0000256" key="3">
    <source>
        <dbReference type="ARBA" id="ARBA00022801"/>
    </source>
</evidence>
<organism evidence="6 7">
    <name type="scientific">Silvimonas amylolytica</name>
    <dbReference type="NCBI Taxonomy" id="449663"/>
    <lineage>
        <taxon>Bacteria</taxon>
        <taxon>Pseudomonadati</taxon>
        <taxon>Pseudomonadota</taxon>
        <taxon>Betaproteobacteria</taxon>
        <taxon>Neisseriales</taxon>
        <taxon>Chitinibacteraceae</taxon>
        <taxon>Silvimonas</taxon>
    </lineage>
</organism>
<comment type="similarity">
    <text evidence="1">Belongs to the bacterial phospholipase C family.</text>
</comment>
<dbReference type="Pfam" id="PF02839">
    <property type="entry name" value="CBM_5_12"/>
    <property type="match status" value="1"/>
</dbReference>
<dbReference type="InterPro" id="IPR003610">
    <property type="entry name" value="CBM5/12"/>
</dbReference>
<evidence type="ECO:0000313" key="6">
    <source>
        <dbReference type="EMBL" id="GGP25630.1"/>
    </source>
</evidence>
<feature type="compositionally biased region" description="Pro residues" evidence="4">
    <location>
        <begin position="668"/>
        <end position="686"/>
    </location>
</feature>
<feature type="domain" description="Chitin-binding type-3" evidence="5">
    <location>
        <begin position="704"/>
        <end position="750"/>
    </location>
</feature>
<dbReference type="CDD" id="cd12215">
    <property type="entry name" value="ChiC_BD"/>
    <property type="match status" value="1"/>
</dbReference>
<dbReference type="CDD" id="cd16014">
    <property type="entry name" value="PLC"/>
    <property type="match status" value="1"/>
</dbReference>
<dbReference type="InterPro" id="IPR006311">
    <property type="entry name" value="TAT_signal"/>
</dbReference>
<dbReference type="PROSITE" id="PS51318">
    <property type="entry name" value="TAT"/>
    <property type="match status" value="1"/>
</dbReference>
<dbReference type="InterPro" id="IPR008475">
    <property type="entry name" value="PLipase_C_C"/>
</dbReference>
<evidence type="ECO:0000313" key="7">
    <source>
        <dbReference type="Proteomes" id="UP000621859"/>
    </source>
</evidence>
<dbReference type="Gene3D" id="2.10.10.20">
    <property type="entry name" value="Carbohydrate-binding module superfamily 5/12"/>
    <property type="match status" value="1"/>
</dbReference>